<evidence type="ECO:0000313" key="2">
    <source>
        <dbReference type="EMBL" id="KAJ7757147.1"/>
    </source>
</evidence>
<feature type="signal peptide" evidence="1">
    <location>
        <begin position="1"/>
        <end position="22"/>
    </location>
</feature>
<keyword evidence="3" id="KW-1185">Reference proteome</keyword>
<dbReference type="AlphaFoldDB" id="A0AAD7J4U7"/>
<accession>A0AAD7J4U7</accession>
<evidence type="ECO:0008006" key="4">
    <source>
        <dbReference type="Google" id="ProtNLM"/>
    </source>
</evidence>
<protein>
    <recommendedName>
        <fullName evidence="4">Secreted protein</fullName>
    </recommendedName>
</protein>
<reference evidence="2" key="1">
    <citation type="submission" date="2023-03" db="EMBL/GenBank/DDBJ databases">
        <title>Massive genome expansion in bonnet fungi (Mycena s.s.) driven by repeated elements and novel gene families across ecological guilds.</title>
        <authorList>
            <consortium name="Lawrence Berkeley National Laboratory"/>
            <person name="Harder C.B."/>
            <person name="Miyauchi S."/>
            <person name="Viragh M."/>
            <person name="Kuo A."/>
            <person name="Thoen E."/>
            <person name="Andreopoulos B."/>
            <person name="Lu D."/>
            <person name="Skrede I."/>
            <person name="Drula E."/>
            <person name="Henrissat B."/>
            <person name="Morin E."/>
            <person name="Kohler A."/>
            <person name="Barry K."/>
            <person name="LaButti K."/>
            <person name="Morin E."/>
            <person name="Salamov A."/>
            <person name="Lipzen A."/>
            <person name="Mereny Z."/>
            <person name="Hegedus B."/>
            <person name="Baldrian P."/>
            <person name="Stursova M."/>
            <person name="Weitz H."/>
            <person name="Taylor A."/>
            <person name="Grigoriev I.V."/>
            <person name="Nagy L.G."/>
            <person name="Martin F."/>
            <person name="Kauserud H."/>
        </authorList>
    </citation>
    <scope>NUCLEOTIDE SEQUENCE</scope>
    <source>
        <strain evidence="2">CBHHK182m</strain>
    </source>
</reference>
<gene>
    <name evidence="2" type="ORF">B0H16DRAFT_679495</name>
</gene>
<dbReference type="Proteomes" id="UP001215598">
    <property type="component" value="Unassembled WGS sequence"/>
</dbReference>
<sequence length="90" mass="10111">MRSASTLPEATFFFSLAVLAVALCSNRSFLRVRCKPIFPEATQFCLSLCQYRNYLNQVHGQCPCRVDLSCSGFVHGAPLDYQRDASSLER</sequence>
<evidence type="ECO:0000313" key="3">
    <source>
        <dbReference type="Proteomes" id="UP001215598"/>
    </source>
</evidence>
<keyword evidence="1" id="KW-0732">Signal</keyword>
<dbReference type="EMBL" id="JARKIB010000045">
    <property type="protein sequence ID" value="KAJ7757147.1"/>
    <property type="molecule type" value="Genomic_DNA"/>
</dbReference>
<evidence type="ECO:0000256" key="1">
    <source>
        <dbReference type="SAM" id="SignalP"/>
    </source>
</evidence>
<proteinExistence type="predicted"/>
<organism evidence="2 3">
    <name type="scientific">Mycena metata</name>
    <dbReference type="NCBI Taxonomy" id="1033252"/>
    <lineage>
        <taxon>Eukaryota</taxon>
        <taxon>Fungi</taxon>
        <taxon>Dikarya</taxon>
        <taxon>Basidiomycota</taxon>
        <taxon>Agaricomycotina</taxon>
        <taxon>Agaricomycetes</taxon>
        <taxon>Agaricomycetidae</taxon>
        <taxon>Agaricales</taxon>
        <taxon>Marasmiineae</taxon>
        <taxon>Mycenaceae</taxon>
        <taxon>Mycena</taxon>
    </lineage>
</organism>
<feature type="chain" id="PRO_5041987612" description="Secreted protein" evidence="1">
    <location>
        <begin position="23"/>
        <end position="90"/>
    </location>
</feature>
<comment type="caution">
    <text evidence="2">The sequence shown here is derived from an EMBL/GenBank/DDBJ whole genome shotgun (WGS) entry which is preliminary data.</text>
</comment>
<name>A0AAD7J4U7_9AGAR</name>